<dbReference type="PANTHER" id="PTHR22589:SF103">
    <property type="entry name" value="CARNITINE O-ACETYL-TRANSFERASE, ISOFORM A-RELATED"/>
    <property type="match status" value="1"/>
</dbReference>
<comment type="similarity">
    <text evidence="1">Belongs to the carnitine/choline acetyltransferase family.</text>
</comment>
<dbReference type="SUPFAM" id="SSF52777">
    <property type="entry name" value="CoA-dependent acyltransferases"/>
    <property type="match status" value="1"/>
</dbReference>
<feature type="domain" description="Choline/carnitine acyltransferase" evidence="2">
    <location>
        <begin position="2"/>
        <end position="100"/>
    </location>
</feature>
<dbReference type="EMBL" id="UYRU01067915">
    <property type="protein sequence ID" value="VDN17153.1"/>
    <property type="molecule type" value="Genomic_DNA"/>
</dbReference>
<dbReference type="OrthoDB" id="240216at2759"/>
<dbReference type="Gene3D" id="3.30.559.10">
    <property type="entry name" value="Chloramphenicol acetyltransferase-like domain"/>
    <property type="match status" value="1"/>
</dbReference>
<dbReference type="InterPro" id="IPR000542">
    <property type="entry name" value="Carn_acyl_trans"/>
</dbReference>
<sequence length="122" mass="13107">MAVTGKGFDRHLLGLRLIAANCGDLTPSLFADPTYETANHFLLSTSQITGKEDFGVSFGPAAPDGYGFNYNLQGHHMNLTASAFKSKTPDNSARNLLNCLAASLLDMRKLLESAAEVDISEK</sequence>
<evidence type="ECO:0000313" key="3">
    <source>
        <dbReference type="EMBL" id="VDN17153.1"/>
    </source>
</evidence>
<dbReference type="PANTHER" id="PTHR22589">
    <property type="entry name" value="CARNITINE O-ACYLTRANSFERASE"/>
    <property type="match status" value="1"/>
</dbReference>
<protein>
    <recommendedName>
        <fullName evidence="2">Choline/carnitine acyltransferase domain-containing protein</fullName>
    </recommendedName>
</protein>
<dbReference type="Pfam" id="PF00755">
    <property type="entry name" value="Carn_acyltransf"/>
    <property type="match status" value="1"/>
</dbReference>
<dbReference type="InterPro" id="IPR023213">
    <property type="entry name" value="CAT-like_dom_sf"/>
</dbReference>
<name>A0A3P7M1E0_DIBLA</name>
<organism evidence="3 4">
    <name type="scientific">Dibothriocephalus latus</name>
    <name type="common">Fish tapeworm</name>
    <name type="synonym">Diphyllobothrium latum</name>
    <dbReference type="NCBI Taxonomy" id="60516"/>
    <lineage>
        <taxon>Eukaryota</taxon>
        <taxon>Metazoa</taxon>
        <taxon>Spiralia</taxon>
        <taxon>Lophotrochozoa</taxon>
        <taxon>Platyhelminthes</taxon>
        <taxon>Cestoda</taxon>
        <taxon>Eucestoda</taxon>
        <taxon>Diphyllobothriidea</taxon>
        <taxon>Diphyllobothriidae</taxon>
        <taxon>Dibothriocephalus</taxon>
    </lineage>
</organism>
<dbReference type="AlphaFoldDB" id="A0A3P7M1E0"/>
<gene>
    <name evidence="3" type="ORF">DILT_LOCUS12853</name>
</gene>
<evidence type="ECO:0000259" key="2">
    <source>
        <dbReference type="Pfam" id="PF00755"/>
    </source>
</evidence>
<dbReference type="Proteomes" id="UP000281553">
    <property type="component" value="Unassembled WGS sequence"/>
</dbReference>
<keyword evidence="4" id="KW-1185">Reference proteome</keyword>
<evidence type="ECO:0000313" key="4">
    <source>
        <dbReference type="Proteomes" id="UP000281553"/>
    </source>
</evidence>
<dbReference type="InterPro" id="IPR039551">
    <property type="entry name" value="Cho/carn_acyl_trans"/>
</dbReference>
<dbReference type="GO" id="GO:0005777">
    <property type="term" value="C:peroxisome"/>
    <property type="evidence" value="ECO:0007669"/>
    <property type="project" value="TreeGrafter"/>
</dbReference>
<dbReference type="GO" id="GO:0019254">
    <property type="term" value="P:carnitine metabolic process, CoA-linked"/>
    <property type="evidence" value="ECO:0007669"/>
    <property type="project" value="TreeGrafter"/>
</dbReference>
<dbReference type="GO" id="GO:0004092">
    <property type="term" value="F:carnitine O-acetyltransferase activity"/>
    <property type="evidence" value="ECO:0007669"/>
    <property type="project" value="TreeGrafter"/>
</dbReference>
<proteinExistence type="inferred from homology"/>
<accession>A0A3P7M1E0</accession>
<reference evidence="3 4" key="1">
    <citation type="submission" date="2018-11" db="EMBL/GenBank/DDBJ databases">
        <authorList>
            <consortium name="Pathogen Informatics"/>
        </authorList>
    </citation>
    <scope>NUCLEOTIDE SEQUENCE [LARGE SCALE GENOMIC DNA]</scope>
</reference>
<evidence type="ECO:0000256" key="1">
    <source>
        <dbReference type="ARBA" id="ARBA00005232"/>
    </source>
</evidence>